<accession>A0A8J2KHZ4</accession>
<dbReference type="AlphaFoldDB" id="A0A8J2KHZ4"/>
<evidence type="ECO:0000313" key="2">
    <source>
        <dbReference type="EMBL" id="CAG7817313.1"/>
    </source>
</evidence>
<feature type="chain" id="PRO_5035278069" description="WAP domain-containing protein" evidence="1">
    <location>
        <begin position="23"/>
        <end position="77"/>
    </location>
</feature>
<proteinExistence type="predicted"/>
<keyword evidence="1" id="KW-0732">Signal</keyword>
<comment type="caution">
    <text evidence="2">The sequence shown here is derived from an EMBL/GenBank/DDBJ whole genome shotgun (WGS) entry which is preliminary data.</text>
</comment>
<keyword evidence="3" id="KW-1185">Reference proteome</keyword>
<dbReference type="EMBL" id="CAJVCH010391289">
    <property type="protein sequence ID" value="CAG7817313.1"/>
    <property type="molecule type" value="Genomic_DNA"/>
</dbReference>
<feature type="signal peptide" evidence="1">
    <location>
        <begin position="1"/>
        <end position="22"/>
    </location>
</feature>
<evidence type="ECO:0008006" key="4">
    <source>
        <dbReference type="Google" id="ProtNLM"/>
    </source>
</evidence>
<organism evidence="2 3">
    <name type="scientific">Allacma fusca</name>
    <dbReference type="NCBI Taxonomy" id="39272"/>
    <lineage>
        <taxon>Eukaryota</taxon>
        <taxon>Metazoa</taxon>
        <taxon>Ecdysozoa</taxon>
        <taxon>Arthropoda</taxon>
        <taxon>Hexapoda</taxon>
        <taxon>Collembola</taxon>
        <taxon>Symphypleona</taxon>
        <taxon>Sminthuridae</taxon>
        <taxon>Allacma</taxon>
    </lineage>
</organism>
<gene>
    <name evidence="2" type="ORF">AFUS01_LOCUS27887</name>
</gene>
<sequence>MKLLCFLSFVLIGSYLLCHISAESEVAQDPNINSRCEGYPMVNCFAPPKYYCHQQSDCTPPSRCCLGICDVQCTVPR</sequence>
<protein>
    <recommendedName>
        <fullName evidence="4">WAP domain-containing protein</fullName>
    </recommendedName>
</protein>
<reference evidence="2" key="1">
    <citation type="submission" date="2021-06" db="EMBL/GenBank/DDBJ databases">
        <authorList>
            <person name="Hodson N. C."/>
            <person name="Mongue J. A."/>
            <person name="Jaron S. K."/>
        </authorList>
    </citation>
    <scope>NUCLEOTIDE SEQUENCE</scope>
</reference>
<evidence type="ECO:0000256" key="1">
    <source>
        <dbReference type="SAM" id="SignalP"/>
    </source>
</evidence>
<dbReference type="Proteomes" id="UP000708208">
    <property type="component" value="Unassembled WGS sequence"/>
</dbReference>
<name>A0A8J2KHZ4_9HEXA</name>
<evidence type="ECO:0000313" key="3">
    <source>
        <dbReference type="Proteomes" id="UP000708208"/>
    </source>
</evidence>